<comment type="caution">
    <text evidence="1">The sequence shown here is derived from an EMBL/GenBank/DDBJ whole genome shotgun (WGS) entry which is preliminary data.</text>
</comment>
<organism evidence="1 2">
    <name type="scientific">Neophaeococcomyces mojaviensis</name>
    <dbReference type="NCBI Taxonomy" id="3383035"/>
    <lineage>
        <taxon>Eukaryota</taxon>
        <taxon>Fungi</taxon>
        <taxon>Dikarya</taxon>
        <taxon>Ascomycota</taxon>
        <taxon>Pezizomycotina</taxon>
        <taxon>Eurotiomycetes</taxon>
        <taxon>Chaetothyriomycetidae</taxon>
        <taxon>Chaetothyriales</taxon>
        <taxon>Chaetothyriales incertae sedis</taxon>
        <taxon>Neophaeococcomyces</taxon>
    </lineage>
</organism>
<dbReference type="Proteomes" id="UP001172386">
    <property type="component" value="Unassembled WGS sequence"/>
</dbReference>
<evidence type="ECO:0000313" key="2">
    <source>
        <dbReference type="Proteomes" id="UP001172386"/>
    </source>
</evidence>
<protein>
    <submittedName>
        <fullName evidence="1">Uncharacterized protein</fullName>
    </submittedName>
</protein>
<dbReference type="EMBL" id="JAPDRQ010000047">
    <property type="protein sequence ID" value="KAJ9658733.1"/>
    <property type="molecule type" value="Genomic_DNA"/>
</dbReference>
<sequence length="508" mass="56104">MESTQRCSLRFSQHVQSSTCLRNASLTSAIGNGVRKAGAALKRAEAHRVREGTLGFWELKDKQKVEGVRRRARDRDDQHRRLDWLRQDSEALSDDQEPRLRDEELSQFTPRSTLRRARELNDQSANLTRTPDRCSREQAAKLARLRAQGVSTEAPSGTPYTEATSDFLYGTYPVFAALQARRRKLHKLYVECGGDALPAEVEETTTKIVSLAKKHKVPIERVAGSWSSMLDRMAGKRPHNGLVLEAGPIPQIPITMLKQMDRQTRSVHAQLRELNTEDKLALGLNPDQDTCQVSANRKDRSPLLLWLDRITDTGNVGAIMRTAYFLGVDGIILPSHGTAPISAITIKASAGAAEMLPIFTIGNESDFMTRSQHNGWVFYAAAAPESASTSKRPTKQIHSKNATQPFSGLDGDEHTTENPSPSDVLQSRPCVVMLGNEGEGLRSFLQNKADHLIAINGANSSTNLIDSLNVSVAAALLIDRFISTNLELRHRFVEKENDLGVDSAGINN</sequence>
<evidence type="ECO:0000313" key="1">
    <source>
        <dbReference type="EMBL" id="KAJ9658733.1"/>
    </source>
</evidence>
<gene>
    <name evidence="1" type="ORF">H2198_003479</name>
</gene>
<accession>A0ACC3AB41</accession>
<reference evidence="1" key="1">
    <citation type="submission" date="2022-10" db="EMBL/GenBank/DDBJ databases">
        <title>Culturing micro-colonial fungi from biological soil crusts in the Mojave desert and describing Neophaeococcomyces mojavensis, and introducing the new genera and species Taxawa tesnikishii.</title>
        <authorList>
            <person name="Kurbessoian T."/>
            <person name="Stajich J.E."/>
        </authorList>
    </citation>
    <scope>NUCLEOTIDE SEQUENCE</scope>
    <source>
        <strain evidence="1">JES_112</strain>
    </source>
</reference>
<proteinExistence type="predicted"/>
<keyword evidence="2" id="KW-1185">Reference proteome</keyword>
<name>A0ACC3AB41_9EURO</name>